<comment type="cofactor">
    <cofactor evidence="1">
        <name>FAD</name>
        <dbReference type="ChEBI" id="CHEBI:57692"/>
    </cofactor>
</comment>
<proteinExistence type="predicted"/>
<dbReference type="GO" id="GO:0071949">
    <property type="term" value="F:FAD binding"/>
    <property type="evidence" value="ECO:0007669"/>
    <property type="project" value="InterPro"/>
</dbReference>
<evidence type="ECO:0000313" key="5">
    <source>
        <dbReference type="EMBL" id="MUG69942.1"/>
    </source>
</evidence>
<evidence type="ECO:0000313" key="6">
    <source>
        <dbReference type="Proteomes" id="UP000450917"/>
    </source>
</evidence>
<dbReference type="Gene3D" id="3.30.70.2450">
    <property type="match status" value="1"/>
</dbReference>
<sequence>MSQHPIVIVGAGPVGLTAATILTQAGLPVIVVEKSNAPSREWRASTFHAGTLELLEPYGIVEELMSRGLLSEKVQYRDRKNGLYAEFDFNLLKDDTKYPFRLQCSQATYVQLLFEKLKKRANAELRFEAEITGFTQNESVVTVSVKTPNGMEQLQTPYLLGADGARSVVRKTLGFAFDGYTFEERWLLVGTPNALDQYIPGLAYVNYISDPEQFLFMLRVPEAWRFLYPVPPEIPDEVALNMDNIQRTMREALHTTDHFPVVENTLYRIHQRVAENFYEGRAILLGDAAHLNSPMGGLGLNSGIHDAVDLSIRLIRIVNGADRKAELDKYSDARRRVAVEYVKSISEKNTQVVKETDPEHRIKLQREMAELANDPVRARQWLLRSAMIASIREQGIGDAP</sequence>
<organism evidence="5 6">
    <name type="scientific">Paenibacillus validus</name>
    <dbReference type="NCBI Taxonomy" id="44253"/>
    <lineage>
        <taxon>Bacteria</taxon>
        <taxon>Bacillati</taxon>
        <taxon>Bacillota</taxon>
        <taxon>Bacilli</taxon>
        <taxon>Bacillales</taxon>
        <taxon>Paenibacillaceae</taxon>
        <taxon>Paenibacillus</taxon>
    </lineage>
</organism>
<comment type="caution">
    <text evidence="5">The sequence shown here is derived from an EMBL/GenBank/DDBJ whole genome shotgun (WGS) entry which is preliminary data.</text>
</comment>
<accession>A0A7X3CSE8</accession>
<feature type="domain" description="FAD-binding" evidence="4">
    <location>
        <begin position="5"/>
        <end position="342"/>
    </location>
</feature>
<dbReference type="PRINTS" id="PR00420">
    <property type="entry name" value="RNGMNOXGNASE"/>
</dbReference>
<gene>
    <name evidence="5" type="ORF">GNP93_04550</name>
</gene>
<dbReference type="GO" id="GO:0016709">
    <property type="term" value="F:oxidoreductase activity, acting on paired donors, with incorporation or reduction of molecular oxygen, NAD(P)H as one donor, and incorporation of one atom of oxygen"/>
    <property type="evidence" value="ECO:0007669"/>
    <property type="project" value="UniProtKB-ARBA"/>
</dbReference>
<evidence type="ECO:0000259" key="4">
    <source>
        <dbReference type="Pfam" id="PF01494"/>
    </source>
</evidence>
<dbReference type="InterPro" id="IPR002938">
    <property type="entry name" value="FAD-bd"/>
</dbReference>
<dbReference type="Pfam" id="PF01494">
    <property type="entry name" value="FAD_binding_3"/>
    <property type="match status" value="1"/>
</dbReference>
<evidence type="ECO:0000256" key="2">
    <source>
        <dbReference type="ARBA" id="ARBA00022630"/>
    </source>
</evidence>
<dbReference type="EMBL" id="WNZX01000002">
    <property type="protein sequence ID" value="MUG69942.1"/>
    <property type="molecule type" value="Genomic_DNA"/>
</dbReference>
<evidence type="ECO:0000256" key="1">
    <source>
        <dbReference type="ARBA" id="ARBA00001974"/>
    </source>
</evidence>
<evidence type="ECO:0000256" key="3">
    <source>
        <dbReference type="ARBA" id="ARBA00022827"/>
    </source>
</evidence>
<dbReference type="PANTHER" id="PTHR43004:SF19">
    <property type="entry name" value="BINDING MONOOXYGENASE, PUTATIVE (JCVI)-RELATED"/>
    <property type="match status" value="1"/>
</dbReference>
<dbReference type="SUPFAM" id="SSF51905">
    <property type="entry name" value="FAD/NAD(P)-binding domain"/>
    <property type="match status" value="1"/>
</dbReference>
<keyword evidence="2" id="KW-0285">Flavoprotein</keyword>
<dbReference type="Proteomes" id="UP000450917">
    <property type="component" value="Unassembled WGS sequence"/>
</dbReference>
<protein>
    <submittedName>
        <fullName evidence="5">FAD-dependent oxidoreductase</fullName>
    </submittedName>
</protein>
<dbReference type="PANTHER" id="PTHR43004">
    <property type="entry name" value="TRK SYSTEM POTASSIUM UPTAKE PROTEIN"/>
    <property type="match status" value="1"/>
</dbReference>
<dbReference type="InterPro" id="IPR036188">
    <property type="entry name" value="FAD/NAD-bd_sf"/>
</dbReference>
<keyword evidence="6" id="KW-1185">Reference proteome</keyword>
<name>A0A7X3CSE8_9BACL</name>
<dbReference type="AlphaFoldDB" id="A0A7X3CSE8"/>
<dbReference type="RefSeq" id="WP_155614106.1">
    <property type="nucleotide sequence ID" value="NZ_WNZX01000002.1"/>
</dbReference>
<dbReference type="InterPro" id="IPR050641">
    <property type="entry name" value="RIFMO-like"/>
</dbReference>
<reference evidence="5 6" key="1">
    <citation type="submission" date="2019-11" db="EMBL/GenBank/DDBJ databases">
        <title>Draft genome sequences of five Paenibacillus species of dairy origin.</title>
        <authorList>
            <person name="Olajide A.M."/>
            <person name="Chen S."/>
            <person name="Lapointe G."/>
        </authorList>
    </citation>
    <scope>NUCLEOTIDE SEQUENCE [LARGE SCALE GENOMIC DNA]</scope>
    <source>
        <strain evidence="5 6">2CS3</strain>
    </source>
</reference>
<keyword evidence="3" id="KW-0274">FAD</keyword>
<dbReference type="Gene3D" id="3.50.50.60">
    <property type="entry name" value="FAD/NAD(P)-binding domain"/>
    <property type="match status" value="1"/>
</dbReference>